<evidence type="ECO:0000256" key="1">
    <source>
        <dbReference type="SAM" id="MobiDB-lite"/>
    </source>
</evidence>
<sequence>MWGSRRNDRRYEPKIRQFSSNTTKGGRLGFRGRMALEEGASPSLRRHDPPIRLNKGFVGSFVMEQRPGQLRTAFMGIFVCAALAAGSLGVLLLGQRDGWFSDPIELTTSMEQVHGLRTGTRVRVLGIPVGQVSRIEPPATPGEPVRVHFWIEEEYQSLIRTDATVELVKEGFVGERVLEINPGTAEAAIVADGAELASRTSPTWEELMQKANQLSEQIAEGQGTLGKLIQNPEAYESLEQLLGDARNVLSGVDENLSSLKQSWPVKGWFSDRYDILVRPEAETFRKIFAEEELFEAGRAILTDGGRAKLDEVATWIHDFDHHQSDVVVAGFAADMQDGRLADLMSQKQAEAVLEYLTYQHGIQRTGWLTRRTADAHGFGNLPAPDQRKDLPARRIEILTIVE</sequence>
<dbReference type="Gene3D" id="3.30.1330.60">
    <property type="entry name" value="OmpA-like domain"/>
    <property type="match status" value="1"/>
</dbReference>
<keyword evidence="2" id="KW-0472">Membrane</keyword>
<protein>
    <submittedName>
        <fullName evidence="5">Mce related protein</fullName>
    </submittedName>
</protein>
<feature type="domain" description="OmpA-like" evidence="3">
    <location>
        <begin position="293"/>
        <end position="364"/>
    </location>
</feature>
<keyword evidence="2" id="KW-0812">Transmembrane</keyword>
<dbReference type="AlphaFoldDB" id="A0A518BAM9"/>
<dbReference type="EMBL" id="CP036279">
    <property type="protein sequence ID" value="QDU64035.1"/>
    <property type="molecule type" value="Genomic_DNA"/>
</dbReference>
<reference evidence="5 6" key="1">
    <citation type="submission" date="2019-02" db="EMBL/GenBank/DDBJ databases">
        <title>Deep-cultivation of Planctomycetes and their phenomic and genomic characterization uncovers novel biology.</title>
        <authorList>
            <person name="Wiegand S."/>
            <person name="Jogler M."/>
            <person name="Boedeker C."/>
            <person name="Pinto D."/>
            <person name="Vollmers J."/>
            <person name="Rivas-Marin E."/>
            <person name="Kohn T."/>
            <person name="Peeters S.H."/>
            <person name="Heuer A."/>
            <person name="Rast P."/>
            <person name="Oberbeckmann S."/>
            <person name="Bunk B."/>
            <person name="Jeske O."/>
            <person name="Meyerdierks A."/>
            <person name="Storesund J.E."/>
            <person name="Kallscheuer N."/>
            <person name="Luecker S."/>
            <person name="Lage O.M."/>
            <person name="Pohl T."/>
            <person name="Merkel B.J."/>
            <person name="Hornburger P."/>
            <person name="Mueller R.-W."/>
            <person name="Bruemmer F."/>
            <person name="Labrenz M."/>
            <person name="Spormann A.M."/>
            <person name="Op den Camp H."/>
            <person name="Overmann J."/>
            <person name="Amann R."/>
            <person name="Jetten M.S.M."/>
            <person name="Mascher T."/>
            <person name="Medema M.H."/>
            <person name="Devos D.P."/>
            <person name="Kaster A.-K."/>
            <person name="Ovreas L."/>
            <person name="Rohde M."/>
            <person name="Galperin M.Y."/>
            <person name="Jogler C."/>
        </authorList>
    </citation>
    <scope>NUCLEOTIDE SEQUENCE [LARGE SCALE GENOMIC DNA]</scope>
    <source>
        <strain evidence="5 6">Pan216</strain>
    </source>
</reference>
<evidence type="ECO:0000259" key="4">
    <source>
        <dbReference type="Pfam" id="PF02470"/>
    </source>
</evidence>
<accession>A0A518BAM9</accession>
<dbReference type="GO" id="GO:0005543">
    <property type="term" value="F:phospholipid binding"/>
    <property type="evidence" value="ECO:0007669"/>
    <property type="project" value="TreeGrafter"/>
</dbReference>
<keyword evidence="6" id="KW-1185">Reference proteome</keyword>
<gene>
    <name evidence="5" type="ORF">Pan216_49230</name>
</gene>
<organism evidence="5 6">
    <name type="scientific">Kolteria novifilia</name>
    <dbReference type="NCBI Taxonomy" id="2527975"/>
    <lineage>
        <taxon>Bacteria</taxon>
        <taxon>Pseudomonadati</taxon>
        <taxon>Planctomycetota</taxon>
        <taxon>Planctomycetia</taxon>
        <taxon>Kolteriales</taxon>
        <taxon>Kolteriaceae</taxon>
        <taxon>Kolteria</taxon>
    </lineage>
</organism>
<evidence type="ECO:0000259" key="3">
    <source>
        <dbReference type="Pfam" id="PF00691"/>
    </source>
</evidence>
<keyword evidence="2" id="KW-1133">Transmembrane helix</keyword>
<dbReference type="InterPro" id="IPR052336">
    <property type="entry name" value="MlaD_Phospholipid_Transporter"/>
</dbReference>
<dbReference type="KEGG" id="knv:Pan216_49230"/>
<feature type="domain" description="Mce/MlaD" evidence="4">
    <location>
        <begin position="104"/>
        <end position="183"/>
    </location>
</feature>
<evidence type="ECO:0000256" key="2">
    <source>
        <dbReference type="SAM" id="Phobius"/>
    </source>
</evidence>
<dbReference type="Proteomes" id="UP000317093">
    <property type="component" value="Chromosome"/>
</dbReference>
<dbReference type="GO" id="GO:0005548">
    <property type="term" value="F:phospholipid transporter activity"/>
    <property type="evidence" value="ECO:0007669"/>
    <property type="project" value="TreeGrafter"/>
</dbReference>
<name>A0A518BAM9_9BACT</name>
<feature type="region of interest" description="Disordered" evidence="1">
    <location>
        <begin position="1"/>
        <end position="28"/>
    </location>
</feature>
<dbReference type="InterPro" id="IPR003399">
    <property type="entry name" value="Mce/MlaD"/>
</dbReference>
<evidence type="ECO:0000313" key="6">
    <source>
        <dbReference type="Proteomes" id="UP000317093"/>
    </source>
</evidence>
<dbReference type="Pfam" id="PF02470">
    <property type="entry name" value="MlaD"/>
    <property type="match status" value="1"/>
</dbReference>
<dbReference type="PANTHER" id="PTHR33371:SF4">
    <property type="entry name" value="INTERMEMBRANE PHOSPHOLIPID TRANSPORT SYSTEM BINDING PROTEIN MLAD"/>
    <property type="match status" value="1"/>
</dbReference>
<dbReference type="PANTHER" id="PTHR33371">
    <property type="entry name" value="INTERMEMBRANE PHOSPHOLIPID TRANSPORT SYSTEM BINDING PROTEIN MLAD-RELATED"/>
    <property type="match status" value="1"/>
</dbReference>
<dbReference type="InterPro" id="IPR006665">
    <property type="entry name" value="OmpA-like"/>
</dbReference>
<evidence type="ECO:0000313" key="5">
    <source>
        <dbReference type="EMBL" id="QDU64035.1"/>
    </source>
</evidence>
<dbReference type="InterPro" id="IPR036737">
    <property type="entry name" value="OmpA-like_sf"/>
</dbReference>
<feature type="transmembrane region" description="Helical" evidence="2">
    <location>
        <begin position="73"/>
        <end position="94"/>
    </location>
</feature>
<feature type="compositionally biased region" description="Basic and acidic residues" evidence="1">
    <location>
        <begin position="1"/>
        <end position="15"/>
    </location>
</feature>
<dbReference type="Pfam" id="PF00691">
    <property type="entry name" value="OmpA"/>
    <property type="match status" value="1"/>
</dbReference>
<dbReference type="OrthoDB" id="9769132at2"/>
<proteinExistence type="predicted"/>
<dbReference type="SUPFAM" id="SSF103088">
    <property type="entry name" value="OmpA-like"/>
    <property type="match status" value="1"/>
</dbReference>